<gene>
    <name evidence="3" type="ordered locus">BMS_1891</name>
</gene>
<keyword evidence="4" id="KW-1185">Reference proteome</keyword>
<organism evidence="3 4">
    <name type="scientific">Halobacteriovorax marinus (strain ATCC BAA-682 / DSM 15412 / SJ)</name>
    <name type="common">Bacteriovorax marinus</name>
    <dbReference type="NCBI Taxonomy" id="862908"/>
    <lineage>
        <taxon>Bacteria</taxon>
        <taxon>Pseudomonadati</taxon>
        <taxon>Bdellovibrionota</taxon>
        <taxon>Bacteriovoracia</taxon>
        <taxon>Bacteriovoracales</taxon>
        <taxon>Halobacteriovoraceae</taxon>
        <taxon>Halobacteriovorax</taxon>
    </lineage>
</organism>
<dbReference type="EMBL" id="FQ312005">
    <property type="protein sequence ID" value="CBW26710.1"/>
    <property type="molecule type" value="Genomic_DNA"/>
</dbReference>
<evidence type="ECO:0000256" key="2">
    <source>
        <dbReference type="SAM" id="Phobius"/>
    </source>
</evidence>
<accession>E1X2E3</accession>
<reference evidence="4" key="1">
    <citation type="journal article" date="2013" name="ISME J.">
        <title>A small predatory core genome in the divergent marine Bacteriovorax marinus SJ and the terrestrial Bdellovibrio bacteriovorus.</title>
        <authorList>
            <person name="Crossman L.C."/>
            <person name="Chen H."/>
            <person name="Cerdeno-Tarraga A.M."/>
            <person name="Brooks K."/>
            <person name="Quail M.A."/>
            <person name="Pineiro S.A."/>
            <person name="Hobley L."/>
            <person name="Sockett R.E."/>
            <person name="Bentley S.D."/>
            <person name="Parkhill J."/>
            <person name="Williams H.N."/>
            <person name="Stine O.C."/>
        </authorList>
    </citation>
    <scope>NUCLEOTIDE SEQUENCE [LARGE SCALE GENOMIC DNA]</scope>
    <source>
        <strain evidence="4">ATCC BAA-682 / DSM 15412 / SJ</strain>
    </source>
</reference>
<keyword evidence="2" id="KW-1133">Transmembrane helix</keyword>
<dbReference type="PATRIC" id="fig|862908.3.peg.1795"/>
<feature type="transmembrane region" description="Helical" evidence="2">
    <location>
        <begin position="51"/>
        <end position="69"/>
    </location>
</feature>
<evidence type="ECO:0000313" key="3">
    <source>
        <dbReference type="EMBL" id="CBW26710.1"/>
    </source>
</evidence>
<dbReference type="HOGENOM" id="CLU_1439245_0_0_7"/>
<protein>
    <submittedName>
        <fullName evidence="3">Membrane protein</fullName>
    </submittedName>
</protein>
<feature type="transmembrane region" description="Helical" evidence="2">
    <location>
        <begin position="75"/>
        <end position="96"/>
    </location>
</feature>
<keyword evidence="2" id="KW-0472">Membrane</keyword>
<keyword evidence="2" id="KW-0812">Transmembrane</keyword>
<evidence type="ECO:0000256" key="1">
    <source>
        <dbReference type="SAM" id="MobiDB-lite"/>
    </source>
</evidence>
<proteinExistence type="predicted"/>
<dbReference type="AlphaFoldDB" id="E1X2E3"/>
<dbReference type="Proteomes" id="UP000008963">
    <property type="component" value="Chromosome"/>
</dbReference>
<evidence type="ECO:0000313" key="4">
    <source>
        <dbReference type="Proteomes" id="UP000008963"/>
    </source>
</evidence>
<dbReference type="STRING" id="862908.BMS_1891"/>
<feature type="region of interest" description="Disordered" evidence="1">
    <location>
        <begin position="116"/>
        <end position="137"/>
    </location>
</feature>
<sequence length="188" mass="20301">MTRVQKHRYSICMKLLKIKSSILILTMALTLCLLPKNTYAMDARAKALGSMALYGTVGGALLGAASLAFGTSGRAVAQGASLGLYGGIIFGSYVVISHSMRKSRYNAPAAPANNNYYPEDGNTPYNEAAPNSNGGGSDGDSWSFYNRVSSMKEYSADFGLDMKSIERLENKKGPTGPMFYMNLLNFQF</sequence>
<dbReference type="KEGG" id="bmx:BMS_1891"/>
<name>E1X2E3_HALMS</name>